<comment type="caution">
    <text evidence="1">The sequence shown here is derived from an EMBL/GenBank/DDBJ whole genome shotgun (WGS) entry which is preliminary data.</text>
</comment>
<proteinExistence type="predicted"/>
<protein>
    <submittedName>
        <fullName evidence="1">Uncharacterized protein</fullName>
    </submittedName>
</protein>
<keyword evidence="2" id="KW-1185">Reference proteome</keyword>
<dbReference type="EMBL" id="JAIWYP010000005">
    <property type="protein sequence ID" value="KAH3828178.1"/>
    <property type="molecule type" value="Genomic_DNA"/>
</dbReference>
<accession>A0A9D4H680</accession>
<name>A0A9D4H680_DREPO</name>
<organism evidence="1 2">
    <name type="scientific">Dreissena polymorpha</name>
    <name type="common">Zebra mussel</name>
    <name type="synonym">Mytilus polymorpha</name>
    <dbReference type="NCBI Taxonomy" id="45954"/>
    <lineage>
        <taxon>Eukaryota</taxon>
        <taxon>Metazoa</taxon>
        <taxon>Spiralia</taxon>
        <taxon>Lophotrochozoa</taxon>
        <taxon>Mollusca</taxon>
        <taxon>Bivalvia</taxon>
        <taxon>Autobranchia</taxon>
        <taxon>Heteroconchia</taxon>
        <taxon>Euheterodonta</taxon>
        <taxon>Imparidentia</taxon>
        <taxon>Neoheterodontei</taxon>
        <taxon>Myida</taxon>
        <taxon>Dreissenoidea</taxon>
        <taxon>Dreissenidae</taxon>
        <taxon>Dreissena</taxon>
    </lineage>
</organism>
<gene>
    <name evidence="1" type="ORF">DPMN_130130</name>
</gene>
<evidence type="ECO:0000313" key="1">
    <source>
        <dbReference type="EMBL" id="KAH3828178.1"/>
    </source>
</evidence>
<evidence type="ECO:0000313" key="2">
    <source>
        <dbReference type="Proteomes" id="UP000828390"/>
    </source>
</evidence>
<dbReference type="Proteomes" id="UP000828390">
    <property type="component" value="Unassembled WGS sequence"/>
</dbReference>
<dbReference type="AlphaFoldDB" id="A0A9D4H680"/>
<reference evidence="1" key="2">
    <citation type="submission" date="2020-11" db="EMBL/GenBank/DDBJ databases">
        <authorList>
            <person name="McCartney M.A."/>
            <person name="Auch B."/>
            <person name="Kono T."/>
            <person name="Mallez S."/>
            <person name="Becker A."/>
            <person name="Gohl D.M."/>
            <person name="Silverstein K.A.T."/>
            <person name="Koren S."/>
            <person name="Bechman K.B."/>
            <person name="Herman A."/>
            <person name="Abrahante J.E."/>
            <person name="Garbe J."/>
        </authorList>
    </citation>
    <scope>NUCLEOTIDE SEQUENCE</scope>
    <source>
        <strain evidence="1">Duluth1</strain>
        <tissue evidence="1">Whole animal</tissue>
    </source>
</reference>
<sequence>MIMIILPRNSISGVWIFLCCSRTDAGRASARVGKRRFTIASCVAHTDALSAFRRLPGGTGGRPLGFPVSPTLMTTAGGSLCPEAESM</sequence>
<reference evidence="1" key="1">
    <citation type="journal article" date="2019" name="bioRxiv">
        <title>The Genome of the Zebra Mussel, Dreissena polymorpha: A Resource for Invasive Species Research.</title>
        <authorList>
            <person name="McCartney M.A."/>
            <person name="Auch B."/>
            <person name="Kono T."/>
            <person name="Mallez S."/>
            <person name="Zhang Y."/>
            <person name="Obille A."/>
            <person name="Becker A."/>
            <person name="Abrahante J.E."/>
            <person name="Garbe J."/>
            <person name="Badalamenti J.P."/>
            <person name="Herman A."/>
            <person name="Mangelson H."/>
            <person name="Liachko I."/>
            <person name="Sullivan S."/>
            <person name="Sone E.D."/>
            <person name="Koren S."/>
            <person name="Silverstein K.A.T."/>
            <person name="Beckman K.B."/>
            <person name="Gohl D.M."/>
        </authorList>
    </citation>
    <scope>NUCLEOTIDE SEQUENCE</scope>
    <source>
        <strain evidence="1">Duluth1</strain>
        <tissue evidence="1">Whole animal</tissue>
    </source>
</reference>